<dbReference type="InterPro" id="IPR029058">
    <property type="entry name" value="AB_hydrolase_fold"/>
</dbReference>
<evidence type="ECO:0000313" key="1">
    <source>
        <dbReference type="EnsemblMetazoa" id="RPRC006862-PA"/>
    </source>
</evidence>
<protein>
    <submittedName>
        <fullName evidence="1">Uncharacterized protein</fullName>
    </submittedName>
</protein>
<accession>T1HS42</accession>
<dbReference type="Gene3D" id="3.40.50.1820">
    <property type="entry name" value="alpha/beta hydrolase"/>
    <property type="match status" value="1"/>
</dbReference>
<dbReference type="HOGENOM" id="CLU_036488_0_0_1"/>
<dbReference type="PANTHER" id="PTHR31497">
    <property type="entry name" value="AUTOCRINE PROLIFERATION REPRESSOR PROTEIN A"/>
    <property type="match status" value="1"/>
</dbReference>
<dbReference type="SUPFAM" id="SSF53474">
    <property type="entry name" value="alpha/beta-Hydrolases"/>
    <property type="match status" value="1"/>
</dbReference>
<dbReference type="InParanoid" id="T1HS42"/>
<name>T1HS42_RHOPR</name>
<dbReference type="InterPro" id="IPR009199">
    <property type="entry name" value="PhoPQ-act_pathogen-rel_PqaA"/>
</dbReference>
<dbReference type="PIRSF" id="PIRSF014728">
    <property type="entry name" value="PqaA"/>
    <property type="match status" value="1"/>
</dbReference>
<dbReference type="PANTHER" id="PTHR31497:SF0">
    <property type="entry name" value="AUTOCRINE PROLIFERATION REPRESSOR PROTEIN A"/>
    <property type="match status" value="1"/>
</dbReference>
<dbReference type="EMBL" id="ACPB03025971">
    <property type="status" value="NOT_ANNOTATED_CDS"/>
    <property type="molecule type" value="Genomic_DNA"/>
</dbReference>
<dbReference type="Pfam" id="PF10142">
    <property type="entry name" value="PhoPQ_related"/>
    <property type="match status" value="1"/>
</dbReference>
<dbReference type="OMA" id="NINMTSQ"/>
<keyword evidence="2" id="KW-1185">Reference proteome</keyword>
<dbReference type="VEuPathDB" id="VectorBase:RPRC006862"/>
<evidence type="ECO:0000313" key="2">
    <source>
        <dbReference type="Proteomes" id="UP000015103"/>
    </source>
</evidence>
<dbReference type="Proteomes" id="UP000015103">
    <property type="component" value="Unassembled WGS sequence"/>
</dbReference>
<proteinExistence type="predicted"/>
<organism evidence="1 2">
    <name type="scientific">Rhodnius prolixus</name>
    <name type="common">Triatomid bug</name>
    <dbReference type="NCBI Taxonomy" id="13249"/>
    <lineage>
        <taxon>Eukaryota</taxon>
        <taxon>Metazoa</taxon>
        <taxon>Ecdysozoa</taxon>
        <taxon>Arthropoda</taxon>
        <taxon>Hexapoda</taxon>
        <taxon>Insecta</taxon>
        <taxon>Pterygota</taxon>
        <taxon>Neoptera</taxon>
        <taxon>Paraneoptera</taxon>
        <taxon>Hemiptera</taxon>
        <taxon>Heteroptera</taxon>
        <taxon>Panheteroptera</taxon>
        <taxon>Cimicomorpha</taxon>
        <taxon>Reduviidae</taxon>
        <taxon>Triatominae</taxon>
        <taxon>Rhodnius</taxon>
    </lineage>
</organism>
<dbReference type="AlphaFoldDB" id="T1HS42"/>
<sequence length="445" mass="49783">MPMDYHYEGDDIQADVRVKKYRMISQSWSPGGLVQPAQWQHNVDIYLPAHPIKSQHALMVVNNDINYPNGIIKANVHNEFSPDMLASIARTTKAVVISVSNIPNQYLTYGADNKPLKEDDNVARSWSLFMDNPSLRTRASVHIPMATAVSQAIRVAKQELKAQGITRFIVTGASKRGWTSWLTFITDPDVDAVVPFVIDLLDTRTALTHMYRSYGGNWPIAFYPYYQQGVDKTINTPEFQALMKIEDPMQYLAAGQSAQFNKAKYIVNASGDDFYATDNARFYYDALPGEKSLRVVPNTNHNGILKYVERTLITFVNRFLKNKPLPQLTATLKDDALSVTFSEKPVTVKRWTANNPEARDFRYACDVHYQGTTVTLPSNGPVNLALNSQHTGWQATFVEATFKDGFVATSRVYVTPDDVFPTAAPPVNGNFCKTLPGRGLGETVP</sequence>
<dbReference type="EnsemblMetazoa" id="RPRC006862-RA">
    <property type="protein sequence ID" value="RPRC006862-PA"/>
    <property type="gene ID" value="RPRC006862"/>
</dbReference>
<reference evidence="1" key="1">
    <citation type="submission" date="2015-05" db="UniProtKB">
        <authorList>
            <consortium name="EnsemblMetazoa"/>
        </authorList>
    </citation>
    <scope>IDENTIFICATION</scope>
</reference>
<dbReference type="eggNOG" id="ENOG502QU2G">
    <property type="taxonomic scope" value="Eukaryota"/>
</dbReference>